<dbReference type="AlphaFoldDB" id="A0A328CVB2"/>
<dbReference type="Pfam" id="PF00249">
    <property type="entry name" value="Myb_DNA-binding"/>
    <property type="match status" value="2"/>
</dbReference>
<feature type="compositionally biased region" description="Basic and acidic residues" evidence="7">
    <location>
        <begin position="334"/>
        <end position="346"/>
    </location>
</feature>
<evidence type="ECO:0000256" key="2">
    <source>
        <dbReference type="ARBA" id="ARBA00022737"/>
    </source>
</evidence>
<evidence type="ECO:0000313" key="10">
    <source>
        <dbReference type="EMBL" id="RAL37267.1"/>
    </source>
</evidence>
<proteinExistence type="predicted"/>
<evidence type="ECO:0000256" key="1">
    <source>
        <dbReference type="ARBA" id="ARBA00004123"/>
    </source>
</evidence>
<keyword evidence="3" id="KW-0805">Transcription regulation</keyword>
<keyword evidence="2" id="KW-0677">Repeat</keyword>
<evidence type="ECO:0000256" key="7">
    <source>
        <dbReference type="SAM" id="MobiDB-lite"/>
    </source>
</evidence>
<evidence type="ECO:0000256" key="5">
    <source>
        <dbReference type="ARBA" id="ARBA00023163"/>
    </source>
</evidence>
<dbReference type="PANTHER" id="PTHR47996:SF3">
    <property type="entry name" value="TRANSCRIPTION FACTOR DUO1"/>
    <property type="match status" value="1"/>
</dbReference>
<gene>
    <name evidence="10" type="ORF">DM860_004189</name>
</gene>
<dbReference type="FunFam" id="1.10.10.60:FF:000351">
    <property type="entry name" value="Transcription factor GAMYB"/>
    <property type="match status" value="1"/>
</dbReference>
<feature type="region of interest" description="Disordered" evidence="7">
    <location>
        <begin position="319"/>
        <end position="346"/>
    </location>
</feature>
<evidence type="ECO:0000259" key="9">
    <source>
        <dbReference type="PROSITE" id="PS51294"/>
    </source>
</evidence>
<dbReference type="InterPro" id="IPR053106">
    <property type="entry name" value="Plant_Male-Germline_Reg_TFs"/>
</dbReference>
<evidence type="ECO:0000256" key="6">
    <source>
        <dbReference type="ARBA" id="ARBA00023242"/>
    </source>
</evidence>
<comment type="caution">
    <text evidence="10">The sequence shown here is derived from an EMBL/GenBank/DDBJ whole genome shotgun (WGS) entry which is preliminary data.</text>
</comment>
<dbReference type="SUPFAM" id="SSF46689">
    <property type="entry name" value="Homeodomain-like"/>
    <property type="match status" value="1"/>
</dbReference>
<evidence type="ECO:0000256" key="3">
    <source>
        <dbReference type="ARBA" id="ARBA00023015"/>
    </source>
</evidence>
<protein>
    <submittedName>
        <fullName evidence="10">Uncharacterized protein</fullName>
    </submittedName>
</protein>
<feature type="domain" description="HTH myb-type" evidence="9">
    <location>
        <begin position="72"/>
        <end position="123"/>
    </location>
</feature>
<keyword evidence="5" id="KW-0804">Transcription</keyword>
<dbReference type="GO" id="GO:0010597">
    <property type="term" value="P:green leaf volatile biosynthetic process"/>
    <property type="evidence" value="ECO:0007669"/>
    <property type="project" value="UniProtKB-ARBA"/>
</dbReference>
<accession>A0A328CVB2</accession>
<dbReference type="InterPro" id="IPR017930">
    <property type="entry name" value="Myb_dom"/>
</dbReference>
<dbReference type="Proteomes" id="UP000249390">
    <property type="component" value="Unassembled WGS sequence"/>
</dbReference>
<feature type="region of interest" description="Disordered" evidence="7">
    <location>
        <begin position="1"/>
        <end position="22"/>
    </location>
</feature>
<evidence type="ECO:0000256" key="4">
    <source>
        <dbReference type="ARBA" id="ARBA00023125"/>
    </source>
</evidence>
<dbReference type="CDD" id="cd00167">
    <property type="entry name" value="SANT"/>
    <property type="match status" value="2"/>
</dbReference>
<dbReference type="EMBL" id="NQVE01000217">
    <property type="protein sequence ID" value="RAL37267.1"/>
    <property type="molecule type" value="Genomic_DNA"/>
</dbReference>
<dbReference type="PROSITE" id="PS51294">
    <property type="entry name" value="HTH_MYB"/>
    <property type="match status" value="2"/>
</dbReference>
<comment type="subcellular location">
    <subcellularLocation>
        <location evidence="1">Nucleus</location>
    </subcellularLocation>
</comment>
<feature type="domain" description="Myb-like" evidence="8">
    <location>
        <begin position="15"/>
        <end position="67"/>
    </location>
</feature>
<evidence type="ECO:0000259" key="8">
    <source>
        <dbReference type="PROSITE" id="PS50090"/>
    </source>
</evidence>
<dbReference type="InterPro" id="IPR009057">
    <property type="entry name" value="Homeodomain-like_sf"/>
</dbReference>
<keyword evidence="4" id="KW-0238">DNA-binding</keyword>
<feature type="region of interest" description="Disordered" evidence="7">
    <location>
        <begin position="267"/>
        <end position="295"/>
    </location>
</feature>
<name>A0A328CVB2_9ASTE</name>
<evidence type="ECO:0000313" key="11">
    <source>
        <dbReference type="Proteomes" id="UP000249390"/>
    </source>
</evidence>
<dbReference type="PANTHER" id="PTHR47996">
    <property type="entry name" value="TRANSCRIPTION FACTOR DUO1"/>
    <property type="match status" value="1"/>
</dbReference>
<feature type="domain" description="HTH myb-type" evidence="9">
    <location>
        <begin position="15"/>
        <end position="71"/>
    </location>
</feature>
<keyword evidence="6" id="KW-0539">Nucleus</keyword>
<dbReference type="FunFam" id="1.10.10.60:FF:000060">
    <property type="entry name" value="MYB transcription factor"/>
    <property type="match status" value="1"/>
</dbReference>
<reference evidence="10 11" key="1">
    <citation type="submission" date="2018-06" db="EMBL/GenBank/DDBJ databases">
        <title>The Genome of Cuscuta australis (Dodder) Provides Insight into the Evolution of Plant Parasitism.</title>
        <authorList>
            <person name="Liu H."/>
        </authorList>
    </citation>
    <scope>NUCLEOTIDE SEQUENCE [LARGE SCALE GENOMIC DNA]</scope>
    <source>
        <strain evidence="11">cv. Yunnan</strain>
        <tissue evidence="10">Vines</tissue>
    </source>
</reference>
<organism evidence="10 11">
    <name type="scientific">Cuscuta australis</name>
    <dbReference type="NCBI Taxonomy" id="267555"/>
    <lineage>
        <taxon>Eukaryota</taxon>
        <taxon>Viridiplantae</taxon>
        <taxon>Streptophyta</taxon>
        <taxon>Embryophyta</taxon>
        <taxon>Tracheophyta</taxon>
        <taxon>Spermatophyta</taxon>
        <taxon>Magnoliopsida</taxon>
        <taxon>eudicotyledons</taxon>
        <taxon>Gunneridae</taxon>
        <taxon>Pentapetalae</taxon>
        <taxon>asterids</taxon>
        <taxon>lamiids</taxon>
        <taxon>Solanales</taxon>
        <taxon>Convolvulaceae</taxon>
        <taxon>Cuscuteae</taxon>
        <taxon>Cuscuta</taxon>
        <taxon>Cuscuta subgen. Grammica</taxon>
        <taxon>Cuscuta sect. Cleistogrammica</taxon>
    </lineage>
</organism>
<dbReference type="InterPro" id="IPR001005">
    <property type="entry name" value="SANT/Myb"/>
</dbReference>
<keyword evidence="11" id="KW-1185">Reference proteome</keyword>
<feature type="domain" description="Myb-like" evidence="8">
    <location>
        <begin position="76"/>
        <end position="119"/>
    </location>
</feature>
<dbReference type="GO" id="GO:0000976">
    <property type="term" value="F:transcription cis-regulatory region binding"/>
    <property type="evidence" value="ECO:0007669"/>
    <property type="project" value="UniProtKB-ARBA"/>
</dbReference>
<feature type="compositionally biased region" description="Low complexity" evidence="7">
    <location>
        <begin position="321"/>
        <end position="333"/>
    </location>
</feature>
<dbReference type="PROSITE" id="PS50090">
    <property type="entry name" value="MYB_LIKE"/>
    <property type="match status" value="2"/>
</dbReference>
<sequence length="369" mass="41939">MERRRIWSNGEENDEDGIKKGPWKAEEDQVLLDHVSKYGPRDWSSIRSNGLLRRTGKSCRLRWVNKLRPNLKNGVKFSAEEERTVIDLQAQFGNKWAKIATYLPGRTDNDVKNFWSSRRKRLARAAAASKQPQQRRRDSTASVKPPAGGGGVVPPPSPLPPSHDTAELVVTPSELLGPSTTRDEGKEEPNWWGCKHSVDDQYYYNCTYGDNNNFEAAAVQMVDLMNNNNNPSSTLSYYSFPFDHHDQELLGLDDPLLPFLQPLPHLLQHDDDDDDDDFEHYHHHHHRPPDNYLSSIDAFGDAAAKEPQPHCVAVKHETTDNDATAPDNNNDNNKNNDNDLVMRRSSPDSFIDDFPIDMFDNIEHLPSPI</sequence>
<dbReference type="GO" id="GO:0005634">
    <property type="term" value="C:nucleus"/>
    <property type="evidence" value="ECO:0007669"/>
    <property type="project" value="UniProtKB-SubCell"/>
</dbReference>
<dbReference type="Gene3D" id="1.10.10.60">
    <property type="entry name" value="Homeodomain-like"/>
    <property type="match status" value="2"/>
</dbReference>
<feature type="region of interest" description="Disordered" evidence="7">
    <location>
        <begin position="122"/>
        <end position="165"/>
    </location>
</feature>
<dbReference type="SMART" id="SM00717">
    <property type="entry name" value="SANT"/>
    <property type="match status" value="2"/>
</dbReference>